<dbReference type="SUPFAM" id="SSF54106">
    <property type="entry name" value="LysM domain"/>
    <property type="match status" value="1"/>
</dbReference>
<dbReference type="RefSeq" id="WP_077850001.1">
    <property type="nucleotide sequence ID" value="NZ_LZZM01000234.1"/>
</dbReference>
<evidence type="ECO:0000259" key="1">
    <source>
        <dbReference type="PROSITE" id="PS51782"/>
    </source>
</evidence>
<dbReference type="EMBL" id="LZZM01000234">
    <property type="protein sequence ID" value="OOM71124.1"/>
    <property type="molecule type" value="Genomic_DNA"/>
</dbReference>
<dbReference type="SMART" id="SM00257">
    <property type="entry name" value="LysM"/>
    <property type="match status" value="1"/>
</dbReference>
<feature type="domain" description="LysM" evidence="1">
    <location>
        <begin position="470"/>
        <end position="514"/>
    </location>
</feature>
<dbReference type="PROSITE" id="PS51782">
    <property type="entry name" value="LYSM"/>
    <property type="match status" value="1"/>
</dbReference>
<comment type="caution">
    <text evidence="2">The sequence shown here is derived from an EMBL/GenBank/DDBJ whole genome shotgun (WGS) entry which is preliminary data.</text>
</comment>
<dbReference type="InterPro" id="IPR036779">
    <property type="entry name" value="LysM_dom_sf"/>
</dbReference>
<dbReference type="Pfam" id="PF01476">
    <property type="entry name" value="LysM"/>
    <property type="match status" value="1"/>
</dbReference>
<evidence type="ECO:0000313" key="3">
    <source>
        <dbReference type="Proteomes" id="UP000190890"/>
    </source>
</evidence>
<dbReference type="OrthoDB" id="9779340at2"/>
<dbReference type="CDD" id="cd00118">
    <property type="entry name" value="LysM"/>
    <property type="match status" value="1"/>
</dbReference>
<name>A0A1S8T0M7_9CLOT</name>
<dbReference type="Gene3D" id="3.10.350.10">
    <property type="entry name" value="LysM domain"/>
    <property type="match status" value="1"/>
</dbReference>
<dbReference type="InterPro" id="IPR024300">
    <property type="entry name" value="SipL_SPOCS_dom"/>
</dbReference>
<evidence type="ECO:0000313" key="2">
    <source>
        <dbReference type="EMBL" id="OOM71124.1"/>
    </source>
</evidence>
<dbReference type="Proteomes" id="UP000190890">
    <property type="component" value="Unassembled WGS sequence"/>
</dbReference>
<gene>
    <name evidence="2" type="ORF">CLPUN_51160</name>
</gene>
<reference evidence="2 3" key="1">
    <citation type="submission" date="2016-05" db="EMBL/GenBank/DDBJ databases">
        <title>Microbial solvent formation.</title>
        <authorList>
            <person name="Poehlein A."/>
            <person name="Montoya Solano J.D."/>
            <person name="Flitsch S."/>
            <person name="Krabben P."/>
            <person name="Duerre P."/>
            <person name="Daniel R."/>
        </authorList>
    </citation>
    <scope>NUCLEOTIDE SEQUENCE [LARGE SCALE GENOMIC DNA]</scope>
    <source>
        <strain evidence="2 3">DSM 2619</strain>
    </source>
</reference>
<accession>A0A1S8T0M7</accession>
<keyword evidence="3" id="KW-1185">Reference proteome</keyword>
<organism evidence="2 3">
    <name type="scientific">Clostridium puniceum</name>
    <dbReference type="NCBI Taxonomy" id="29367"/>
    <lineage>
        <taxon>Bacteria</taxon>
        <taxon>Bacillati</taxon>
        <taxon>Bacillota</taxon>
        <taxon>Clostridia</taxon>
        <taxon>Eubacteriales</taxon>
        <taxon>Clostridiaceae</taxon>
        <taxon>Clostridium</taxon>
    </lineage>
</organism>
<dbReference type="GO" id="GO:0008932">
    <property type="term" value="F:lytic endotransglycosylase activity"/>
    <property type="evidence" value="ECO:0007669"/>
    <property type="project" value="TreeGrafter"/>
</dbReference>
<dbReference type="AlphaFoldDB" id="A0A1S8T0M7"/>
<dbReference type="InterPro" id="IPR018392">
    <property type="entry name" value="LysM"/>
</dbReference>
<dbReference type="STRING" id="29367.CLPUN_51160"/>
<dbReference type="PANTHER" id="PTHR33734">
    <property type="entry name" value="LYSM DOMAIN-CONTAINING GPI-ANCHORED PROTEIN 2"/>
    <property type="match status" value="1"/>
</dbReference>
<sequence length="520" mass="58838">MAEIDIIKENVQFEKLLRESNSNTVLKDEYLIPDTHPDVQEILTVEARPMIINKEIIGDKVILEGKIEYTVIYLAREDGIVVNSVDYNQNFTNNIDLNQGEYKVICEAQCNVEHIEATIMNERKISIQGVITIDWELYKSNEFEFVKDIQGSDEVEVLKKTETINKISANEDVELTGKCMIRVGMDKPQINKILNCSLRLHKKEVKIAEDKIYLGCYCKLNVLYKGEDSKEVIPLEDDIYLSKEQDVTGITSEMIPTVCYEIANNDLMLEEDDLGEIRIINDEFIVKANVKVFSKENIETIKDAYSNKCLLGLKKDEYEVGILHGANNSEAIVKHNIQLKENNLRPDHIISTNASIILTDKQVMKDRVVVEGIIKADVLYKTTDQDKYLASVKAEIPFTAAIEIFGADENMKCIVKANLENIEAAIEGNSIAIKATIILSGKISYEMNKEFISDVAEEEGDMIPKKASITIYVVGPEDTLWELAKKYNTTVADLIKVNKVEDSEHIEEGQKLIIPGRALF</sequence>
<dbReference type="Pfam" id="PF12673">
    <property type="entry name" value="SipL"/>
    <property type="match status" value="3"/>
</dbReference>
<protein>
    <submittedName>
        <fullName evidence="2">LysM domain protein</fullName>
    </submittedName>
</protein>
<proteinExistence type="predicted"/>
<dbReference type="PANTHER" id="PTHR33734:SF22">
    <property type="entry name" value="MEMBRANE-BOUND LYTIC MUREIN TRANSGLYCOSYLASE D"/>
    <property type="match status" value="1"/>
</dbReference>